<reference evidence="3" key="1">
    <citation type="submission" date="2021-01" db="EMBL/GenBank/DDBJ databases">
        <authorList>
            <person name="Corre E."/>
            <person name="Pelletier E."/>
            <person name="Niang G."/>
            <person name="Scheremetjew M."/>
            <person name="Finn R."/>
            <person name="Kale V."/>
            <person name="Holt S."/>
            <person name="Cochrane G."/>
            <person name="Meng A."/>
            <person name="Brown T."/>
            <person name="Cohen L."/>
        </authorList>
    </citation>
    <scope>NUCLEOTIDE SEQUENCE</scope>
    <source>
        <strain evidence="3">CCMP3105</strain>
    </source>
</reference>
<keyword evidence="2" id="KW-0472">Membrane</keyword>
<feature type="region of interest" description="Disordered" evidence="1">
    <location>
        <begin position="225"/>
        <end position="296"/>
    </location>
</feature>
<organism evidence="3">
    <name type="scientific">Alexandrium monilatum</name>
    <dbReference type="NCBI Taxonomy" id="311494"/>
    <lineage>
        <taxon>Eukaryota</taxon>
        <taxon>Sar</taxon>
        <taxon>Alveolata</taxon>
        <taxon>Dinophyceae</taxon>
        <taxon>Gonyaulacales</taxon>
        <taxon>Pyrocystaceae</taxon>
        <taxon>Alexandrium</taxon>
    </lineage>
</organism>
<feature type="transmembrane region" description="Helical" evidence="2">
    <location>
        <begin position="138"/>
        <end position="155"/>
    </location>
</feature>
<evidence type="ECO:0000256" key="2">
    <source>
        <dbReference type="SAM" id="Phobius"/>
    </source>
</evidence>
<feature type="transmembrane region" description="Helical" evidence="2">
    <location>
        <begin position="20"/>
        <end position="42"/>
    </location>
</feature>
<feature type="compositionally biased region" description="Basic and acidic residues" evidence="1">
    <location>
        <begin position="240"/>
        <end position="252"/>
    </location>
</feature>
<evidence type="ECO:0000256" key="1">
    <source>
        <dbReference type="SAM" id="MobiDB-lite"/>
    </source>
</evidence>
<feature type="transmembrane region" description="Helical" evidence="2">
    <location>
        <begin position="175"/>
        <end position="196"/>
    </location>
</feature>
<protein>
    <submittedName>
        <fullName evidence="3">Uncharacterized protein</fullName>
    </submittedName>
</protein>
<feature type="transmembrane region" description="Helical" evidence="2">
    <location>
        <begin position="111"/>
        <end position="131"/>
    </location>
</feature>
<dbReference type="AlphaFoldDB" id="A0A7S4W7Q5"/>
<proteinExistence type="predicted"/>
<feature type="transmembrane region" description="Helical" evidence="2">
    <location>
        <begin position="54"/>
        <end position="73"/>
    </location>
</feature>
<name>A0A7S4W7Q5_9DINO</name>
<accession>A0A7S4W7Q5</accession>
<dbReference type="EMBL" id="HBNR01081954">
    <property type="protein sequence ID" value="CAE4659161.1"/>
    <property type="molecule type" value="Transcribed_RNA"/>
</dbReference>
<evidence type="ECO:0000313" key="3">
    <source>
        <dbReference type="EMBL" id="CAE4659161.1"/>
    </source>
</evidence>
<sequence length="310" mass="32000">MLRPPDPVGGGSDTLAVVRGHWSTVAGRCRLLAIPGFVIGVFIEAPRALERPVFGVGGLVFVIVGAGCCATWLNSDSDALAEVMLHVMQFAATMATHADILTDPDLARNPWSVIIFLSIAALHFLVSEIVGAEYARRFLLGEITVALLSTAWIAKEYGLGIFSSWGMTDSLATNLSALLAIALFFGAEDVGFKTFVVGRASNRVERAPEAGRDFLPVVPGIAQEGVQGGPGPDAAARAQDVAEVRRGGREEGVEGGPGPVRRAGQEEGVGDGLGSDAAARARGAADVRGAGEETGLGSVLFGRPLAAAAA</sequence>
<keyword evidence="2" id="KW-0812">Transmembrane</keyword>
<gene>
    <name evidence="3" type="ORF">AMON00008_LOCUS58619</name>
</gene>
<keyword evidence="2" id="KW-1133">Transmembrane helix</keyword>